<keyword evidence="1" id="KW-0732">Signal</keyword>
<organism evidence="2 3">
    <name type="scientific">Xylaria flabelliformis</name>
    <dbReference type="NCBI Taxonomy" id="2512241"/>
    <lineage>
        <taxon>Eukaryota</taxon>
        <taxon>Fungi</taxon>
        <taxon>Dikarya</taxon>
        <taxon>Ascomycota</taxon>
        <taxon>Pezizomycotina</taxon>
        <taxon>Sordariomycetes</taxon>
        <taxon>Xylariomycetidae</taxon>
        <taxon>Xylariales</taxon>
        <taxon>Xylariaceae</taxon>
        <taxon>Xylaria</taxon>
    </lineage>
</organism>
<name>A0A553HUT0_9PEZI</name>
<accession>A0A553HUT0</accession>
<keyword evidence="3" id="KW-1185">Reference proteome</keyword>
<evidence type="ECO:0000256" key="1">
    <source>
        <dbReference type="SAM" id="SignalP"/>
    </source>
</evidence>
<evidence type="ECO:0000313" key="2">
    <source>
        <dbReference type="EMBL" id="TRX91718.1"/>
    </source>
</evidence>
<protein>
    <recommendedName>
        <fullName evidence="4">Ecp2 effector protein domain-containing protein</fullName>
    </recommendedName>
</protein>
<gene>
    <name evidence="2" type="ORF">FHL15_007500</name>
</gene>
<evidence type="ECO:0000313" key="3">
    <source>
        <dbReference type="Proteomes" id="UP000319160"/>
    </source>
</evidence>
<dbReference type="Proteomes" id="UP000319160">
    <property type="component" value="Unassembled WGS sequence"/>
</dbReference>
<feature type="chain" id="PRO_5022180226" description="Ecp2 effector protein domain-containing protein" evidence="1">
    <location>
        <begin position="18"/>
        <end position="140"/>
    </location>
</feature>
<sequence>MKHSFLAVAAMLMPALGVPLDSGDIIVTRSTSNATNNAVLADLEKRAGADVACLYTGFSGYGCTGTAGDSIGYDERCIYARGSTSFYISAGCPTVFVGIYEHKKCEHGHDEYVTAPPGTCHDVNTGYAWLSSSWTAVTTG</sequence>
<feature type="signal peptide" evidence="1">
    <location>
        <begin position="1"/>
        <end position="17"/>
    </location>
</feature>
<proteinExistence type="predicted"/>
<evidence type="ECO:0008006" key="4">
    <source>
        <dbReference type="Google" id="ProtNLM"/>
    </source>
</evidence>
<dbReference type="AlphaFoldDB" id="A0A553HUT0"/>
<comment type="caution">
    <text evidence="2">The sequence shown here is derived from an EMBL/GenBank/DDBJ whole genome shotgun (WGS) entry which is preliminary data.</text>
</comment>
<reference evidence="3" key="1">
    <citation type="submission" date="2019-06" db="EMBL/GenBank/DDBJ databases">
        <title>Draft genome sequence of the griseofulvin-producing fungus Xylaria cubensis strain G536.</title>
        <authorList>
            <person name="Mead M.E."/>
            <person name="Raja H.A."/>
            <person name="Steenwyk J.L."/>
            <person name="Knowles S.L."/>
            <person name="Oberlies N.H."/>
            <person name="Rokas A."/>
        </authorList>
    </citation>
    <scope>NUCLEOTIDE SEQUENCE [LARGE SCALE GENOMIC DNA]</scope>
    <source>
        <strain evidence="3">G536</strain>
    </source>
</reference>
<dbReference type="OrthoDB" id="4644296at2759"/>
<dbReference type="EMBL" id="VFLP01000043">
    <property type="protein sequence ID" value="TRX91718.1"/>
    <property type="molecule type" value="Genomic_DNA"/>
</dbReference>